<dbReference type="EMBL" id="VIBQ01000059">
    <property type="protein sequence ID" value="KAB8542106.1"/>
    <property type="molecule type" value="Genomic_DNA"/>
</dbReference>
<comment type="caution">
    <text evidence="5">The sequence shown here is derived from an EMBL/GenBank/DDBJ whole genome shotgun (WGS) entry which is preliminary data.</text>
</comment>
<dbReference type="Gene3D" id="1.25.40.10">
    <property type="entry name" value="Tetratricopeptide repeat domain"/>
    <property type="match status" value="2"/>
</dbReference>
<dbReference type="PROSITE" id="PS51375">
    <property type="entry name" value="PPR"/>
    <property type="match status" value="1"/>
</dbReference>
<proteinExistence type="inferred from homology"/>
<keyword evidence="2" id="KW-0677">Repeat</keyword>
<feature type="repeat" description="PPR" evidence="3">
    <location>
        <begin position="422"/>
        <end position="456"/>
    </location>
</feature>
<dbReference type="AlphaFoldDB" id="A0A5N6L2E6"/>
<feature type="coiled-coil region" evidence="4">
    <location>
        <begin position="79"/>
        <end position="106"/>
    </location>
</feature>
<protein>
    <recommendedName>
        <fullName evidence="7">Pentacotripeptide-repeat region of PRORP domain-containing protein</fullName>
    </recommendedName>
</protein>
<evidence type="ECO:0000256" key="3">
    <source>
        <dbReference type="PROSITE-ProRule" id="PRU00708"/>
    </source>
</evidence>
<evidence type="ECO:0008006" key="7">
    <source>
        <dbReference type="Google" id="ProtNLM"/>
    </source>
</evidence>
<evidence type="ECO:0000256" key="1">
    <source>
        <dbReference type="ARBA" id="ARBA00007626"/>
    </source>
</evidence>
<dbReference type="InterPro" id="IPR002885">
    <property type="entry name" value="PPR_rpt"/>
</dbReference>
<dbReference type="PANTHER" id="PTHR46128:SF329">
    <property type="entry name" value="MITOCHONDRIAL GROUP I INTRON SPLICING FACTOR DMR1"/>
    <property type="match status" value="1"/>
</dbReference>
<keyword evidence="4" id="KW-0175">Coiled coil</keyword>
<accession>A0A5N6L2E6</accession>
<dbReference type="InterPro" id="IPR011990">
    <property type="entry name" value="TPR-like_helical_dom_sf"/>
</dbReference>
<dbReference type="InterPro" id="IPR050872">
    <property type="entry name" value="PPR_P_subfamily"/>
</dbReference>
<dbReference type="PANTHER" id="PTHR46128">
    <property type="entry name" value="MITOCHONDRIAL GROUP I INTRON SPLICING FACTOR CCM1"/>
    <property type="match status" value="1"/>
</dbReference>
<comment type="similarity">
    <text evidence="1">Belongs to the PPR family. P subfamily.</text>
</comment>
<dbReference type="NCBIfam" id="TIGR00756">
    <property type="entry name" value="PPR"/>
    <property type="match status" value="1"/>
</dbReference>
<evidence type="ECO:0000256" key="2">
    <source>
        <dbReference type="ARBA" id="ARBA00022737"/>
    </source>
</evidence>
<reference evidence="5 6" key="1">
    <citation type="submission" date="2019-06" db="EMBL/GenBank/DDBJ databases">
        <title>A chromosomal-level reference genome of Carpinus fangiana (Coryloideae, Betulaceae).</title>
        <authorList>
            <person name="Yang X."/>
            <person name="Wang Z."/>
            <person name="Zhang L."/>
            <person name="Hao G."/>
            <person name="Liu J."/>
            <person name="Yang Y."/>
        </authorList>
    </citation>
    <scope>NUCLEOTIDE SEQUENCE [LARGE SCALE GENOMIC DNA]</scope>
    <source>
        <strain evidence="5">Cfa_2016G</strain>
        <tissue evidence="5">Leaf</tissue>
    </source>
</reference>
<dbReference type="OrthoDB" id="185373at2759"/>
<name>A0A5N6L2E6_9ROSI</name>
<evidence type="ECO:0000256" key="4">
    <source>
        <dbReference type="SAM" id="Coils"/>
    </source>
</evidence>
<gene>
    <name evidence="5" type="ORF">FH972_025569</name>
</gene>
<dbReference type="Proteomes" id="UP000327013">
    <property type="component" value="Unassembled WGS sequence"/>
</dbReference>
<evidence type="ECO:0000313" key="5">
    <source>
        <dbReference type="EMBL" id="KAB8542106.1"/>
    </source>
</evidence>
<organism evidence="5 6">
    <name type="scientific">Carpinus fangiana</name>
    <dbReference type="NCBI Taxonomy" id="176857"/>
    <lineage>
        <taxon>Eukaryota</taxon>
        <taxon>Viridiplantae</taxon>
        <taxon>Streptophyta</taxon>
        <taxon>Embryophyta</taxon>
        <taxon>Tracheophyta</taxon>
        <taxon>Spermatophyta</taxon>
        <taxon>Magnoliopsida</taxon>
        <taxon>eudicotyledons</taxon>
        <taxon>Gunneridae</taxon>
        <taxon>Pentapetalae</taxon>
        <taxon>rosids</taxon>
        <taxon>fabids</taxon>
        <taxon>Fagales</taxon>
        <taxon>Betulaceae</taxon>
        <taxon>Carpinus</taxon>
    </lineage>
</organism>
<evidence type="ECO:0000313" key="6">
    <source>
        <dbReference type="Proteomes" id="UP000327013"/>
    </source>
</evidence>
<keyword evidence="6" id="KW-1185">Reference proteome</keyword>
<sequence>MPPFRPGWILLQVTRPARSLPLRRQAAPKLSSRCRNVSTTTRCAAKREVRNQDIIDEKIRVNVFDEDGKGTARRRTSDLDASPEEAEELNGRIQELEHDIQDENFSMEMTDDMVEELFTEDERSAIMGNLEQAFKESEMLPHQIHPPDTIPRQSQIYLDKLNSILDQASLESSREQVRKDAWKWYERCKTNVPNFLKMVPKAGWDVIWKTQSAGTLGDVDRSSHLRRIAQDKTSVGWELSPAEQLAQLEGLYLDGQRHQALSQWTQLRESQTEPEKALLESGIHLFALEGQPQRAHDALDDLFRYFPKSDPRTILSVISCCCNAKDLPRAWDLYQRLKGVLGSEMKMEDFDELCKSFMVMEEKDAALAVFRDMVLSLEKRQDQSMFQPMKHFNELMSLARGTHETNSVSLQSMTFLPRRFQNKIFYASWLKKLIGEGDVDAASMVIDLMYERGVKPDAKHLNGLIGAWLRDGSPRSRKDAEERGWTMIQKRIDFTKARRLDKSPNMTVMKRSVEDHDTGMHIPVAFSRPVPAATIETFCLLVQHYLRRNEFGHVRHLRDLLVDAEIPMNSFFMNHLLHAELRNRGYRAVYSRFEVMTRDIKPDFETWIILWQCMKHHLDTVRNQDAAGFPTPRDLFARMMRWFFSLRDRELAQAREDLDIEGYNDILRGLCLARDLEGVFVGMHALHRLFGVLPDERTAHMLILMIARLDIQPATKQWLAHRVTKSSRNTRNIAQTTEVLDIIRKHRASQMAELGVEISALGPEARAEENHKTLLSLVFAVISRRSGSMEEYHAAINAAAAEMEVDRFDIQETMALTAS</sequence>